<organism evidence="2 3">
    <name type="scientific">Tilletia controversa</name>
    <name type="common">dwarf bunt fungus</name>
    <dbReference type="NCBI Taxonomy" id="13291"/>
    <lineage>
        <taxon>Eukaryota</taxon>
        <taxon>Fungi</taxon>
        <taxon>Dikarya</taxon>
        <taxon>Basidiomycota</taxon>
        <taxon>Ustilaginomycotina</taxon>
        <taxon>Exobasidiomycetes</taxon>
        <taxon>Tilletiales</taxon>
        <taxon>Tilletiaceae</taxon>
        <taxon>Tilletia</taxon>
    </lineage>
</organism>
<evidence type="ECO:0000313" key="3">
    <source>
        <dbReference type="Proteomes" id="UP000077684"/>
    </source>
</evidence>
<evidence type="ECO:0000313" key="2">
    <source>
        <dbReference type="EMBL" id="KAE8255964.1"/>
    </source>
</evidence>
<feature type="compositionally biased region" description="Pro residues" evidence="1">
    <location>
        <begin position="35"/>
        <end position="48"/>
    </location>
</feature>
<keyword evidence="3" id="KW-1185">Reference proteome</keyword>
<dbReference type="InterPro" id="IPR037379">
    <property type="entry name" value="WDR74/Nsa1"/>
</dbReference>
<feature type="compositionally biased region" description="Acidic residues" evidence="1">
    <location>
        <begin position="640"/>
        <end position="663"/>
    </location>
</feature>
<comment type="caution">
    <text evidence="2">The sequence shown here is derived from an EMBL/GenBank/DDBJ whole genome shotgun (WGS) entry which is preliminary data.</text>
</comment>
<feature type="region of interest" description="Disordered" evidence="1">
    <location>
        <begin position="385"/>
        <end position="409"/>
    </location>
</feature>
<dbReference type="GO" id="GO:0030687">
    <property type="term" value="C:preribosome, large subunit precursor"/>
    <property type="evidence" value="ECO:0007669"/>
    <property type="project" value="TreeGrafter"/>
</dbReference>
<feature type="compositionally biased region" description="Pro residues" evidence="1">
    <location>
        <begin position="152"/>
        <end position="162"/>
    </location>
</feature>
<protein>
    <recommendedName>
        <fullName evidence="4">Ribosome biogenesis protein NSA1</fullName>
    </recommendedName>
</protein>
<sequence>MQVDDQRAAAEPWESAYRIFIADADGHLKVLRTLPAPPAPAPAPPTAPPKKDADAAAAAATETTAETDDAAEQAEGAAHDDEEEEEEAPTLPCLQIVPIEGRPKIPSPSFSSTSVNSSPHAVQKMAGGWLASGHWVLAIARKDASIDVVLPLPQPQPQPQPQSQPRRADKEGEGEEWAPQKAFLIATLTEDNMRAGMERWVGLSVGSSGIYSCTSAGALRFTPVVRMKEPGEILTVTNLTAGEATVVKLRNAPLTHVVFTTLPRTASASASNTNNSDPTHFLCGGHDVPLSIWHLPSAFASTIAHGPLAISPAARDASSAVQKVVPADGAGEGEDALSGKQKKRKRQIEARNKAKELREGEVWRAKNLPNDALSLQQKPNISAITILSPGTAGPTPTSSNDDDDDIPPLPTGLQIGTATKNGLLRIYQPEPGSAQGKAVAEFACIGGKGVEGKKKEAQGVKGTMAIGLIKKGVASGGAEVKLVEPGGKESELLVADTQGKLYVLDWKTRRVLYQYPNIDGAITSLLTLPSPPTAAKATSKPSSSSPAAAALIFSTSLDRILRLHSTSEKEAALLHGKANVGRGRGKTLISVFAGAMFDVEPELEGTLPAAPVAAVWDGVVPLALPGSTDGSVGEKKMGVDGDEEEEDEDEEDEEDDVWDEMDQVGDGKTGGGEEEEDVGRARVVKKKRLAA</sequence>
<evidence type="ECO:0008006" key="4">
    <source>
        <dbReference type="Google" id="ProtNLM"/>
    </source>
</evidence>
<feature type="region of interest" description="Disordered" evidence="1">
    <location>
        <begin position="32"/>
        <end position="119"/>
    </location>
</feature>
<reference evidence="2" key="2">
    <citation type="journal article" date="2019" name="IMA Fungus">
        <title>Genome sequencing and comparison of five Tilletia species to identify candidate genes for the detection of regulated species infecting wheat.</title>
        <authorList>
            <person name="Nguyen H.D.T."/>
            <person name="Sultana T."/>
            <person name="Kesanakurti P."/>
            <person name="Hambleton S."/>
        </authorList>
    </citation>
    <scope>NUCLEOTIDE SEQUENCE</scope>
    <source>
        <strain evidence="2">DAOMC 236426</strain>
    </source>
</reference>
<feature type="compositionally biased region" description="Low complexity" evidence="1">
    <location>
        <begin position="55"/>
        <end position="64"/>
    </location>
</feature>
<feature type="compositionally biased region" description="Low complexity" evidence="1">
    <location>
        <begin position="107"/>
        <end position="119"/>
    </location>
</feature>
<dbReference type="PANTHER" id="PTHR16038">
    <property type="entry name" value="NOP SEVEN ASSOCIATED PROTEIN 1"/>
    <property type="match status" value="1"/>
</dbReference>
<feature type="region of interest" description="Disordered" evidence="1">
    <location>
        <begin position="624"/>
        <end position="691"/>
    </location>
</feature>
<name>A0A8X7MZU5_9BASI</name>
<feature type="region of interest" description="Disordered" evidence="1">
    <location>
        <begin position="321"/>
        <end position="346"/>
    </location>
</feature>
<dbReference type="GO" id="GO:0042273">
    <property type="term" value="P:ribosomal large subunit biogenesis"/>
    <property type="evidence" value="ECO:0007669"/>
    <property type="project" value="InterPro"/>
</dbReference>
<dbReference type="GO" id="GO:0005730">
    <property type="term" value="C:nucleolus"/>
    <property type="evidence" value="ECO:0007669"/>
    <property type="project" value="InterPro"/>
</dbReference>
<dbReference type="Proteomes" id="UP000077684">
    <property type="component" value="Unassembled WGS sequence"/>
</dbReference>
<accession>A0A8X7MZU5</accession>
<evidence type="ECO:0000256" key="1">
    <source>
        <dbReference type="SAM" id="MobiDB-lite"/>
    </source>
</evidence>
<gene>
    <name evidence="2" type="ORF">A4X06_0g148</name>
</gene>
<proteinExistence type="predicted"/>
<feature type="region of interest" description="Disordered" evidence="1">
    <location>
        <begin position="150"/>
        <end position="176"/>
    </location>
</feature>
<dbReference type="PANTHER" id="PTHR16038:SF4">
    <property type="entry name" value="WD REPEAT-CONTAINING PROTEIN 74"/>
    <property type="match status" value="1"/>
</dbReference>
<reference evidence="2" key="1">
    <citation type="submission" date="2016-04" db="EMBL/GenBank/DDBJ databases">
        <authorList>
            <person name="Nguyen H.D."/>
            <person name="Samba Siva P."/>
            <person name="Cullis J."/>
            <person name="Levesque C.A."/>
            <person name="Hambleton S."/>
        </authorList>
    </citation>
    <scope>NUCLEOTIDE SEQUENCE</scope>
    <source>
        <strain evidence="2">DAOMC 236426</strain>
    </source>
</reference>
<dbReference type="AlphaFoldDB" id="A0A8X7MZU5"/>
<feature type="compositionally biased region" description="Basic residues" evidence="1">
    <location>
        <begin position="682"/>
        <end position="691"/>
    </location>
</feature>
<dbReference type="EMBL" id="LWDE02000007">
    <property type="protein sequence ID" value="KAE8255964.1"/>
    <property type="molecule type" value="Genomic_DNA"/>
</dbReference>